<proteinExistence type="predicted"/>
<dbReference type="Proteomes" id="UP000192439">
    <property type="component" value="Chromosome"/>
</dbReference>
<dbReference type="EMBL" id="CP020771">
    <property type="protein sequence ID" value="ARI81904.1"/>
    <property type="molecule type" value="Genomic_DNA"/>
</dbReference>
<gene>
    <name evidence="2" type="ORF">BH695_2625</name>
</gene>
<keyword evidence="1" id="KW-0472">Membrane</keyword>
<protein>
    <submittedName>
        <fullName evidence="2">Uncharacterized protein</fullName>
    </submittedName>
</protein>
<sequence length="40" mass="4583">MGSKHGKTPRGSSFSLPYWLKVSHKIGFYLIASFFSIYPF</sequence>
<keyword evidence="1" id="KW-0812">Transmembrane</keyword>
<keyword evidence="3" id="KW-1185">Reference proteome</keyword>
<feature type="transmembrane region" description="Helical" evidence="1">
    <location>
        <begin position="18"/>
        <end position="38"/>
    </location>
</feature>
<organism evidence="2 3">
    <name type="scientific">Microcystis aeruginosa PCC 7806SL</name>
    <dbReference type="NCBI Taxonomy" id="1903187"/>
    <lineage>
        <taxon>Bacteria</taxon>
        <taxon>Bacillati</taxon>
        <taxon>Cyanobacteriota</taxon>
        <taxon>Cyanophyceae</taxon>
        <taxon>Oscillatoriophycideae</taxon>
        <taxon>Chroococcales</taxon>
        <taxon>Microcystaceae</taxon>
        <taxon>Microcystis</taxon>
    </lineage>
</organism>
<reference evidence="2 3" key="1">
    <citation type="journal article" date="2018" name="Harmful Algae">
        <title>The highly heterogeneous methylated genomes and diverse restriction-modification systems of bloom-forming Microcystis.</title>
        <authorList>
            <person name="Zhao L."/>
            <person name="Song Y."/>
            <person name="Li L."/>
            <person name="Gan N."/>
            <person name="Brand J.J."/>
            <person name="Song L."/>
        </authorList>
    </citation>
    <scope>NUCLEOTIDE SEQUENCE [LARGE SCALE GENOMIC DNA]</scope>
    <source>
        <strain evidence="2 3">PCC 7806SL</strain>
    </source>
</reference>
<dbReference type="AlphaFoldDB" id="A0AB33BNN2"/>
<evidence type="ECO:0000256" key="1">
    <source>
        <dbReference type="SAM" id="Phobius"/>
    </source>
</evidence>
<accession>A0AB33BNN2</accession>
<keyword evidence="1" id="KW-1133">Transmembrane helix</keyword>
<name>A0AB33BNN2_MICA7</name>
<evidence type="ECO:0000313" key="3">
    <source>
        <dbReference type="Proteomes" id="UP000192439"/>
    </source>
</evidence>
<evidence type="ECO:0000313" key="2">
    <source>
        <dbReference type="EMBL" id="ARI81904.1"/>
    </source>
</evidence>